<name>A0AAV6T7W7_SOLSE</name>
<reference evidence="9 10" key="1">
    <citation type="journal article" date="2021" name="Sci. Rep.">
        <title>Chromosome anchoring in Senegalese sole (Solea senegalensis) reveals sex-associated markers and genome rearrangements in flatfish.</title>
        <authorList>
            <person name="Guerrero-Cozar I."/>
            <person name="Gomez-Garrido J."/>
            <person name="Berbel C."/>
            <person name="Martinez-Blanch J.F."/>
            <person name="Alioto T."/>
            <person name="Claros M.G."/>
            <person name="Gagnaire P.A."/>
            <person name="Manchado M."/>
        </authorList>
    </citation>
    <scope>NUCLEOTIDE SEQUENCE [LARGE SCALE GENOMIC DNA]</scope>
    <source>
        <strain evidence="9">Sse05_10M</strain>
    </source>
</reference>
<feature type="domain" description="Synaptonemal complex protein 2 Spt16M-like" evidence="8">
    <location>
        <begin position="257"/>
        <end position="374"/>
    </location>
</feature>
<dbReference type="Pfam" id="PF18581">
    <property type="entry name" value="SYCP2_ARLD"/>
    <property type="match status" value="1"/>
</dbReference>
<evidence type="ECO:0000256" key="1">
    <source>
        <dbReference type="ARBA" id="ARBA00004123"/>
    </source>
</evidence>
<evidence type="ECO:0000256" key="5">
    <source>
        <dbReference type="ARBA" id="ARBA00023242"/>
    </source>
</evidence>
<feature type="compositionally biased region" description="Polar residues" evidence="6">
    <location>
        <begin position="396"/>
        <end position="410"/>
    </location>
</feature>
<evidence type="ECO:0000313" key="10">
    <source>
        <dbReference type="Proteomes" id="UP000693946"/>
    </source>
</evidence>
<dbReference type="InterPro" id="IPR024835">
    <property type="entry name" value="SYCP2-like"/>
</dbReference>
<organism evidence="9 10">
    <name type="scientific">Solea senegalensis</name>
    <name type="common">Senegalese sole</name>
    <dbReference type="NCBI Taxonomy" id="28829"/>
    <lineage>
        <taxon>Eukaryota</taxon>
        <taxon>Metazoa</taxon>
        <taxon>Chordata</taxon>
        <taxon>Craniata</taxon>
        <taxon>Vertebrata</taxon>
        <taxon>Euteleostomi</taxon>
        <taxon>Actinopterygii</taxon>
        <taxon>Neopterygii</taxon>
        <taxon>Teleostei</taxon>
        <taxon>Neoteleostei</taxon>
        <taxon>Acanthomorphata</taxon>
        <taxon>Carangaria</taxon>
        <taxon>Pleuronectiformes</taxon>
        <taxon>Pleuronectoidei</taxon>
        <taxon>Soleidae</taxon>
        <taxon>Solea</taxon>
    </lineage>
</organism>
<dbReference type="Proteomes" id="UP000693946">
    <property type="component" value="Linkage Group LG1"/>
</dbReference>
<dbReference type="InterPro" id="IPR040560">
    <property type="entry name" value="SYCP2_SLD"/>
</dbReference>
<evidence type="ECO:0000313" key="9">
    <source>
        <dbReference type="EMBL" id="KAG7525598.1"/>
    </source>
</evidence>
<proteinExistence type="inferred from homology"/>
<feature type="region of interest" description="Disordered" evidence="6">
    <location>
        <begin position="499"/>
        <end position="537"/>
    </location>
</feature>
<accession>A0AAV6T7W7</accession>
<dbReference type="Pfam" id="PF18584">
    <property type="entry name" value="SYCP2_SLD"/>
    <property type="match status" value="1"/>
</dbReference>
<dbReference type="AlphaFoldDB" id="A0AAV6T7W7"/>
<sequence length="710" mass="79643">MFQVQVQDCLVLRDSKCLVSVLRDEGLTGVSITTLDQCVTKALSGRGFSSVLVVLKSLQILSENRDELQTLVNHGLTTKVLLWFKIIHDLLTSDPHRSSASLHSLTEEFYDYFLILSHSSLSVSQVSVVLVHLVQSSLEPQIHFPVRLEAIRTLNRILESVSPDQRKLIQTHQNQNLIQSQLAAAVLSAGDYELQVSLSEALCRLTPKKKRQLQATHWFSSCDIRDAFCDIRDGDFEVDCRRFLNFVNSFHGNQRRVFSFPCVRVFLDSTQLFRPKDDKLDEFWIDFNVGSGCVSFFVNDPNGYLWDSVHLLREDVSCYSFQVKHEECTGTETVLSVHLNNPIMHHSSRGQRVELIFSCDYQRDLQEAAERVFKVPVCMYVSLSVCKPTVTCFSGQSGRSSPSNKASGSKVQAPPPVRSYSRKKPQKKSHLKILPLSSPSSEDDSCVSKTPSKSRAEILFDQIRHSTPNYSTGVPVGAEPVVSHKYTVEVGRGASAVQQEVVSSDRKRAAADSGYLSDHTEGSPAHKKKVEPQAEREGSVHFLNVDTGSVAHLDSVWSPEGVGPLTDEVEPFGEGVEGEGSANTLGVRPESDLTSGFTNVFKNLKAELEQHMTSCWKKVEQNIHLSFNECQQQVTSLLTAVHQHRLSLLQNFENIVTDELKHLEENSTQLNNLNTQIQTQIQRLGSFCNDQLIRLKRLESRDSEDQDLRT</sequence>
<feature type="compositionally biased region" description="Basic residues" evidence="6">
    <location>
        <begin position="420"/>
        <end position="431"/>
    </location>
</feature>
<evidence type="ECO:0000256" key="3">
    <source>
        <dbReference type="ARBA" id="ARBA00007960"/>
    </source>
</evidence>
<comment type="subcellular location">
    <subcellularLocation>
        <location evidence="2">Chromosome</location>
    </subcellularLocation>
    <subcellularLocation>
        <location evidence="1">Nucleus</location>
    </subcellularLocation>
</comment>
<keyword evidence="5" id="KW-0539">Nucleus</keyword>
<dbReference type="PANTHER" id="PTHR15607:SF18">
    <property type="entry name" value="SYNAPTONEMAL COMPLEX PROTEIN 2-LIKE ISOFORM X1"/>
    <property type="match status" value="1"/>
</dbReference>
<comment type="caution">
    <text evidence="9">The sequence shown here is derived from an EMBL/GenBank/DDBJ whole genome shotgun (WGS) entry which is preliminary data.</text>
</comment>
<feature type="region of interest" description="Disordered" evidence="6">
    <location>
        <begin position="396"/>
        <end position="449"/>
    </location>
</feature>
<evidence type="ECO:0000259" key="8">
    <source>
        <dbReference type="Pfam" id="PF18584"/>
    </source>
</evidence>
<evidence type="ECO:0008006" key="11">
    <source>
        <dbReference type="Google" id="ProtNLM"/>
    </source>
</evidence>
<dbReference type="GO" id="GO:0005694">
    <property type="term" value="C:chromosome"/>
    <property type="evidence" value="ECO:0007669"/>
    <property type="project" value="UniProtKB-SubCell"/>
</dbReference>
<evidence type="ECO:0000256" key="2">
    <source>
        <dbReference type="ARBA" id="ARBA00004286"/>
    </source>
</evidence>
<dbReference type="InterPro" id="IPR041322">
    <property type="entry name" value="SYCP2_ARLD"/>
</dbReference>
<evidence type="ECO:0000256" key="4">
    <source>
        <dbReference type="ARBA" id="ARBA00022454"/>
    </source>
</evidence>
<evidence type="ECO:0000259" key="7">
    <source>
        <dbReference type="Pfam" id="PF18581"/>
    </source>
</evidence>
<dbReference type="EMBL" id="JAGKHQ010000001">
    <property type="protein sequence ID" value="KAG7525598.1"/>
    <property type="molecule type" value="Genomic_DNA"/>
</dbReference>
<gene>
    <name evidence="9" type="ORF">JOB18_028864</name>
</gene>
<dbReference type="PANTHER" id="PTHR15607">
    <property type="entry name" value="SYNAPTONEMAL COMPLEX PROTEIN-RELATED"/>
    <property type="match status" value="1"/>
</dbReference>
<keyword evidence="4" id="KW-0158">Chromosome</keyword>
<evidence type="ECO:0000256" key="6">
    <source>
        <dbReference type="SAM" id="MobiDB-lite"/>
    </source>
</evidence>
<feature type="domain" description="Synaptonemal complex protein 2 armadillo-repeat-like" evidence="7">
    <location>
        <begin position="32"/>
        <end position="164"/>
    </location>
</feature>
<comment type="similarity">
    <text evidence="3">Belongs to the SYCP2 family.</text>
</comment>
<keyword evidence="10" id="KW-1185">Reference proteome</keyword>
<protein>
    <recommendedName>
        <fullName evidence="11">Synaptonemal complex protein 2-like</fullName>
    </recommendedName>
</protein>
<dbReference type="GO" id="GO:0005634">
    <property type="term" value="C:nucleus"/>
    <property type="evidence" value="ECO:0007669"/>
    <property type="project" value="UniProtKB-SubCell"/>
</dbReference>